<evidence type="ECO:0000313" key="3">
    <source>
        <dbReference type="Proteomes" id="UP000012164"/>
    </source>
</evidence>
<gene>
    <name evidence="2" type="ORF">LEP1GSC079_0967</name>
</gene>
<dbReference type="Pfam" id="PF20221">
    <property type="entry name" value="DUF6580"/>
    <property type="match status" value="1"/>
</dbReference>
<feature type="non-terminal residue" evidence="2">
    <location>
        <position position="1"/>
    </location>
</feature>
<evidence type="ECO:0000313" key="2">
    <source>
        <dbReference type="EMBL" id="EMJ37765.1"/>
    </source>
</evidence>
<accession>A0A0F6II90</accession>
<protein>
    <recommendedName>
        <fullName evidence="4">Lycopene cyclase domain-containing protein</fullName>
    </recommendedName>
</protein>
<keyword evidence="1" id="KW-0472">Membrane</keyword>
<dbReference type="AlphaFoldDB" id="A0A0F6II90"/>
<dbReference type="Proteomes" id="UP000012164">
    <property type="component" value="Unassembled WGS sequence"/>
</dbReference>
<evidence type="ECO:0000256" key="1">
    <source>
        <dbReference type="SAM" id="Phobius"/>
    </source>
</evidence>
<organism evidence="2 3">
    <name type="scientific">Leptospira interrogans str. FPW1039</name>
    <dbReference type="NCBI Taxonomy" id="1193040"/>
    <lineage>
        <taxon>Bacteria</taxon>
        <taxon>Pseudomonadati</taxon>
        <taxon>Spirochaetota</taxon>
        <taxon>Spirochaetia</taxon>
        <taxon>Leptospirales</taxon>
        <taxon>Leptospiraceae</taxon>
        <taxon>Leptospira</taxon>
    </lineage>
</organism>
<dbReference type="InterPro" id="IPR046487">
    <property type="entry name" value="DUF6580"/>
</dbReference>
<keyword evidence="1" id="KW-1133">Transmembrane helix</keyword>
<reference evidence="2 3" key="1">
    <citation type="submission" date="2013-01" db="EMBL/GenBank/DDBJ databases">
        <authorList>
            <person name="Harkins D.M."/>
            <person name="Durkin A.S."/>
            <person name="Brinkac L.M."/>
            <person name="Haft D.H."/>
            <person name="Selengut J.D."/>
            <person name="Sanka R."/>
            <person name="DePew J."/>
            <person name="Purushe J."/>
            <person name="Peacock S.J."/>
            <person name="Thaipadungpanit J."/>
            <person name="Wuthiekanun V.W."/>
            <person name="Day N.P."/>
            <person name="Vinetz J.M."/>
            <person name="Sutton G.G."/>
            <person name="Nierman W.C."/>
            <person name="Fouts D.E."/>
        </authorList>
    </citation>
    <scope>NUCLEOTIDE SEQUENCE [LARGE SCALE GENOMIC DNA]</scope>
    <source>
        <strain evidence="2 3">FPW1039</strain>
    </source>
</reference>
<feature type="transmembrane region" description="Helical" evidence="1">
    <location>
        <begin position="48"/>
        <end position="65"/>
    </location>
</feature>
<dbReference type="EMBL" id="AKWR02000070">
    <property type="protein sequence ID" value="EMJ37765.1"/>
    <property type="molecule type" value="Genomic_DNA"/>
</dbReference>
<proteinExistence type="predicted"/>
<name>A0A0F6II90_LEPIR</name>
<evidence type="ECO:0008006" key="4">
    <source>
        <dbReference type="Google" id="ProtNLM"/>
    </source>
</evidence>
<keyword evidence="1" id="KW-0812">Transmembrane</keyword>
<comment type="caution">
    <text evidence="2">The sequence shown here is derived from an EMBL/GenBank/DDBJ whole genome shotgun (WGS) entry which is preliminary data.</text>
</comment>
<sequence length="79" mass="8974">IALWSLSGSVLFFLVTNFYVWLAGYYSYDLNGLVQCFIMAVPFFQNSLLGDLFYTTVLFGGFALIEKIGWMKLSNVPIK</sequence>
<feature type="transmembrane region" description="Helical" evidence="1">
    <location>
        <begin position="7"/>
        <end position="28"/>
    </location>
</feature>